<evidence type="ECO:0000313" key="1">
    <source>
        <dbReference type="EMBL" id="KAF8396503.1"/>
    </source>
</evidence>
<dbReference type="AlphaFoldDB" id="A0A834Z1Q1"/>
<dbReference type="EMBL" id="JABCRI010000012">
    <property type="protein sequence ID" value="KAF8396503.1"/>
    <property type="molecule type" value="Genomic_DNA"/>
</dbReference>
<proteinExistence type="predicted"/>
<reference evidence="1 2" key="1">
    <citation type="submission" date="2020-04" db="EMBL/GenBank/DDBJ databases">
        <title>Plant Genome Project.</title>
        <authorList>
            <person name="Zhang R.-G."/>
        </authorList>
    </citation>
    <scope>NUCLEOTIDE SEQUENCE [LARGE SCALE GENOMIC DNA]</scope>
    <source>
        <strain evidence="1">YNK0</strain>
        <tissue evidence="1">Leaf</tissue>
    </source>
</reference>
<sequence>MPTCTPSIVEFQPQCVRNHLVSGCNRIRTQGAQLLIKRPLPLILSSYPSNNHFSSSEICQWFLSHKLMDSPMLPIPTQVLLIVKGLGDTGYQDKHRQKRDWLH</sequence>
<name>A0A834Z1Q1_TETSI</name>
<keyword evidence="2" id="KW-1185">Reference proteome</keyword>
<comment type="caution">
    <text evidence="1">The sequence shown here is derived from an EMBL/GenBank/DDBJ whole genome shotgun (WGS) entry which is preliminary data.</text>
</comment>
<protein>
    <submittedName>
        <fullName evidence="1">Uncharacterized protein</fullName>
    </submittedName>
</protein>
<accession>A0A834Z1Q1</accession>
<organism evidence="1 2">
    <name type="scientific">Tetracentron sinense</name>
    <name type="common">Spur-leaf</name>
    <dbReference type="NCBI Taxonomy" id="13715"/>
    <lineage>
        <taxon>Eukaryota</taxon>
        <taxon>Viridiplantae</taxon>
        <taxon>Streptophyta</taxon>
        <taxon>Embryophyta</taxon>
        <taxon>Tracheophyta</taxon>
        <taxon>Spermatophyta</taxon>
        <taxon>Magnoliopsida</taxon>
        <taxon>Trochodendrales</taxon>
        <taxon>Trochodendraceae</taxon>
        <taxon>Tetracentron</taxon>
    </lineage>
</organism>
<gene>
    <name evidence="1" type="ORF">HHK36_018126</name>
</gene>
<evidence type="ECO:0000313" key="2">
    <source>
        <dbReference type="Proteomes" id="UP000655225"/>
    </source>
</evidence>
<dbReference type="Proteomes" id="UP000655225">
    <property type="component" value="Unassembled WGS sequence"/>
</dbReference>
<dbReference type="OrthoDB" id="1702898at2759"/>